<keyword evidence="7" id="KW-0732">Signal</keyword>
<dbReference type="EMBL" id="CAKOAT010204043">
    <property type="protein sequence ID" value="CAH8355161.1"/>
    <property type="molecule type" value="Genomic_DNA"/>
</dbReference>
<dbReference type="GO" id="GO:0000272">
    <property type="term" value="P:polysaccharide catabolic process"/>
    <property type="evidence" value="ECO:0007669"/>
    <property type="project" value="UniProtKB-KW"/>
</dbReference>
<dbReference type="Gene3D" id="3.20.20.80">
    <property type="entry name" value="Glycosidases"/>
    <property type="match status" value="1"/>
</dbReference>
<dbReference type="PROSITE" id="PS51760">
    <property type="entry name" value="GH10_2"/>
    <property type="match status" value="1"/>
</dbReference>
<evidence type="ECO:0000313" key="10">
    <source>
        <dbReference type="Proteomes" id="UP001642260"/>
    </source>
</evidence>
<dbReference type="GO" id="GO:0031176">
    <property type="term" value="F:endo-1,4-beta-xylanase activity"/>
    <property type="evidence" value="ECO:0007669"/>
    <property type="project" value="UniProtKB-ARBA"/>
</dbReference>
<protein>
    <recommendedName>
        <fullName evidence="8">GH10 domain-containing protein</fullName>
    </recommendedName>
</protein>
<evidence type="ECO:0000256" key="2">
    <source>
        <dbReference type="ARBA" id="ARBA00022801"/>
    </source>
</evidence>
<evidence type="ECO:0000256" key="6">
    <source>
        <dbReference type="PROSITE-ProRule" id="PRU10061"/>
    </source>
</evidence>
<dbReference type="InterPro" id="IPR031158">
    <property type="entry name" value="GH10_AS"/>
</dbReference>
<sequence length="570" mass="65151">MKSINSGFFLFMLFLFMCLVYLGIAIDPFSQSHSLKTECMMKPPRSIAKQELILLSRSVEDDSDQEWEIDENGAIREMTQRIQLQKGNIYSFSAWVKLREENDKKVGVVFRSESGRLVHGGEVRAKQGCWSLLKGGIVPNASGPVDIFFKGEDREAKISAKNLSLKQFSKEEWKLRQDQLIEKIRKNKVRFEVTYKNNTAVKDAVISLNQTKPSFLLGCGMNFRILQSEGYRKWFAARFAITSFTNEMKWYRTEEVRGKENYTAADSMLKFAEENNILVRGHTVLWDDPRMQPSWVKNIKDPEDVMNVTLNRINSVMNRYKGKLTGWDVVNENVHWDYFEKILGVNASSRFYNLAYKLDPNVTLFVNEYNTIENPKEVTATPIKVKEKMEEILANQGNENIKGAIGAQGHFSPTQPNLPYMRSALDTLGSLGLPVWITELDMPTCPNQAKYMEEILREAYSHPAVEGIIIFGGPEVSGFDKLTLADKDFNNTETGDVIDKLLKEWQQINSQIPNIFTVDHENEEEDVSLLHGLYNVNVTHPQIKNLSTSLCLEVTKEMGPRQVVRVVIDA</sequence>
<keyword evidence="3" id="KW-0119">Carbohydrate metabolism</keyword>
<organism evidence="9 10">
    <name type="scientific">Eruca vesicaria subsp. sativa</name>
    <name type="common">Garden rocket</name>
    <name type="synonym">Eruca sativa</name>
    <dbReference type="NCBI Taxonomy" id="29727"/>
    <lineage>
        <taxon>Eukaryota</taxon>
        <taxon>Viridiplantae</taxon>
        <taxon>Streptophyta</taxon>
        <taxon>Embryophyta</taxon>
        <taxon>Tracheophyta</taxon>
        <taxon>Spermatophyta</taxon>
        <taxon>Magnoliopsida</taxon>
        <taxon>eudicotyledons</taxon>
        <taxon>Gunneridae</taxon>
        <taxon>Pentapetalae</taxon>
        <taxon>rosids</taxon>
        <taxon>malvids</taxon>
        <taxon>Brassicales</taxon>
        <taxon>Brassicaceae</taxon>
        <taxon>Brassiceae</taxon>
        <taxon>Eruca</taxon>
    </lineage>
</organism>
<feature type="chain" id="PRO_5044753923" description="GH10 domain-containing protein" evidence="7">
    <location>
        <begin position="26"/>
        <end position="570"/>
    </location>
</feature>
<dbReference type="Proteomes" id="UP001642260">
    <property type="component" value="Unassembled WGS sequence"/>
</dbReference>
<keyword evidence="4" id="KW-0326">Glycosidase</keyword>
<dbReference type="SUPFAM" id="SSF51445">
    <property type="entry name" value="(Trans)glycosidases"/>
    <property type="match status" value="1"/>
</dbReference>
<evidence type="ECO:0000256" key="3">
    <source>
        <dbReference type="ARBA" id="ARBA00023277"/>
    </source>
</evidence>
<evidence type="ECO:0000256" key="5">
    <source>
        <dbReference type="ARBA" id="ARBA00023326"/>
    </source>
</evidence>
<keyword evidence="5" id="KW-0624">Polysaccharide degradation</keyword>
<comment type="similarity">
    <text evidence="1">Belongs to the glycosyl hydrolase 10 (cellulase F) family.</text>
</comment>
<dbReference type="InterPro" id="IPR001000">
    <property type="entry name" value="GH10_dom"/>
</dbReference>
<evidence type="ECO:0000256" key="1">
    <source>
        <dbReference type="ARBA" id="ARBA00007495"/>
    </source>
</evidence>
<dbReference type="PROSITE" id="PS00591">
    <property type="entry name" value="GH10_1"/>
    <property type="match status" value="1"/>
</dbReference>
<feature type="signal peptide" evidence="7">
    <location>
        <begin position="1"/>
        <end position="25"/>
    </location>
</feature>
<feature type="domain" description="GH10" evidence="8">
    <location>
        <begin position="209"/>
        <end position="501"/>
    </location>
</feature>
<evidence type="ECO:0000313" key="9">
    <source>
        <dbReference type="EMBL" id="CAH8355161.1"/>
    </source>
</evidence>
<reference evidence="9 10" key="1">
    <citation type="submission" date="2022-03" db="EMBL/GenBank/DDBJ databases">
        <authorList>
            <person name="Macdonald S."/>
            <person name="Ahmed S."/>
            <person name="Newling K."/>
        </authorList>
    </citation>
    <scope>NUCLEOTIDE SEQUENCE [LARGE SCALE GENOMIC DNA]</scope>
</reference>
<evidence type="ECO:0000256" key="7">
    <source>
        <dbReference type="SAM" id="SignalP"/>
    </source>
</evidence>
<dbReference type="InterPro" id="IPR044846">
    <property type="entry name" value="GH10"/>
</dbReference>
<dbReference type="InterPro" id="IPR017853">
    <property type="entry name" value="GH"/>
</dbReference>
<name>A0ABC8K9U9_ERUVS</name>
<comment type="caution">
    <text evidence="9">The sequence shown here is derived from an EMBL/GenBank/DDBJ whole genome shotgun (WGS) entry which is preliminary data.</text>
</comment>
<dbReference type="PANTHER" id="PTHR31490">
    <property type="entry name" value="GLYCOSYL HYDROLASE"/>
    <property type="match status" value="1"/>
</dbReference>
<gene>
    <name evidence="9" type="ORF">ERUC_LOCUS20916</name>
</gene>
<keyword evidence="2" id="KW-0378">Hydrolase</keyword>
<dbReference type="Pfam" id="PF00331">
    <property type="entry name" value="Glyco_hydro_10"/>
    <property type="match status" value="1"/>
</dbReference>
<dbReference type="Gene3D" id="2.60.120.260">
    <property type="entry name" value="Galactose-binding domain-like"/>
    <property type="match status" value="1"/>
</dbReference>
<accession>A0ABC8K9U9</accession>
<proteinExistence type="inferred from homology"/>
<dbReference type="AlphaFoldDB" id="A0ABC8K9U9"/>
<keyword evidence="10" id="KW-1185">Reference proteome</keyword>
<evidence type="ECO:0000256" key="4">
    <source>
        <dbReference type="ARBA" id="ARBA00023295"/>
    </source>
</evidence>
<evidence type="ECO:0000259" key="8">
    <source>
        <dbReference type="PROSITE" id="PS51760"/>
    </source>
</evidence>
<feature type="active site" description="Nucleophile" evidence="6">
    <location>
        <position position="439"/>
    </location>
</feature>
<dbReference type="PANTHER" id="PTHR31490:SF52">
    <property type="entry name" value="ENDO-1,4-BETA-XYLANASE 5-RELATED"/>
    <property type="match status" value="1"/>
</dbReference>
<dbReference type="SMART" id="SM00633">
    <property type="entry name" value="Glyco_10"/>
    <property type="match status" value="1"/>
</dbReference>